<evidence type="ECO:0000256" key="3">
    <source>
        <dbReference type="ARBA" id="ARBA00009381"/>
    </source>
</evidence>
<feature type="chain" id="PRO_5047442483" description="Glutathione hydrolase proenzyme" evidence="10">
    <location>
        <begin position="32"/>
        <end position="588"/>
    </location>
</feature>
<dbReference type="InterPro" id="IPR029055">
    <property type="entry name" value="Ntn_hydrolases_N"/>
</dbReference>
<dbReference type="Gene3D" id="3.60.20.40">
    <property type="match status" value="1"/>
</dbReference>
<comment type="PTM">
    <text evidence="9">Cleaved by autocatalysis into a large and a small subunit.</text>
</comment>
<evidence type="ECO:0000256" key="1">
    <source>
        <dbReference type="ARBA" id="ARBA00001049"/>
    </source>
</evidence>
<dbReference type="Proteomes" id="UP001157134">
    <property type="component" value="Unassembled WGS sequence"/>
</dbReference>
<keyword evidence="6 9" id="KW-0865">Zymogen</keyword>
<sequence>MQKITKLFNTRYVLAGLLTFSVISPSLTVNAHGHVDESAAVIRYDTIHHPVLGKHGMVSSQRELASQIGADILSKGGNAVDAAVATGIALAVTLPRAGNLGGGGFMLVHLADKQETVAIDYREMAPSAAHRDMYLDEKGNVNNQVARFSHASSGVPGTVAGLAHALKKYGTMSWAQVVEPSIALAEQGILVSYDLSENLKSRKAWLTANPATAKAYYKNNKVPYEAGEILIQPDLAKTLKRLAKFGPEEFYTGKTAQLIAKDMKKHGGLITLEDLANYKVAEREVVKTTYRGYDVISMPPTSSGGVHVAQMLNILEHYPVKEHGFGSAKNIHLLSEAMKLAYADRSKYLGDPDHFDVPVKGLTSKDYAKELTGKISLTKATPSSQINPGNPAPYESPDTTHFSVMDKYGNAVSNTYTLNFSYGSGIVIPGTGILMNNEMDDFSSKPGVPNGFGLIGGEANSIQPTKRPLSSMTPSMILKDGKPYVVVGSPGGSRIITTVLQVIVNIIDHDMGIAQAVHAPRIHHQWLPDVLQLEPGFSPDTIELLKMKGQNVEPSKTMGSVQTIMFKDGYFYGASDPRRPGAGTIPAK</sequence>
<proteinExistence type="inferred from homology"/>
<dbReference type="PANTHER" id="PTHR43199:SF1">
    <property type="entry name" value="GLUTATHIONE HYDROLASE PROENZYME"/>
    <property type="match status" value="1"/>
</dbReference>
<comment type="subunit">
    <text evidence="9">This enzyme consists of two polypeptide chains, which are synthesized in precursor form from a single polypeptide.</text>
</comment>
<dbReference type="RefSeq" id="WP_284299562.1">
    <property type="nucleotide sequence ID" value="NZ_BSSV01000006.1"/>
</dbReference>
<keyword evidence="9" id="KW-0317">Glutathione biosynthesis</keyword>
<dbReference type="Pfam" id="PF01019">
    <property type="entry name" value="G_glu_transpept"/>
    <property type="match status" value="1"/>
</dbReference>
<keyword evidence="4 9" id="KW-0808">Transferase</keyword>
<evidence type="ECO:0000313" key="12">
    <source>
        <dbReference type="Proteomes" id="UP001157134"/>
    </source>
</evidence>
<evidence type="ECO:0000256" key="7">
    <source>
        <dbReference type="ARBA" id="ARBA00023315"/>
    </source>
</evidence>
<accession>A0ABQ6HEE4</accession>
<comment type="catalytic activity">
    <reaction evidence="8 9">
        <text>an N-terminal (5-L-glutamyl)-[peptide] + an alpha-amino acid = 5-L-glutamyl amino acid + an N-terminal L-alpha-aminoacyl-[peptide]</text>
        <dbReference type="Rhea" id="RHEA:23904"/>
        <dbReference type="Rhea" id="RHEA-COMP:9780"/>
        <dbReference type="Rhea" id="RHEA-COMP:9795"/>
        <dbReference type="ChEBI" id="CHEBI:77644"/>
        <dbReference type="ChEBI" id="CHEBI:78597"/>
        <dbReference type="ChEBI" id="CHEBI:78599"/>
        <dbReference type="ChEBI" id="CHEBI:78608"/>
        <dbReference type="EC" id="2.3.2.2"/>
    </reaction>
</comment>
<name>A0ABQ6HEE4_9GAMM</name>
<reference evidence="11 12" key="1">
    <citation type="submission" date="2023-03" db="EMBL/GenBank/DDBJ databases">
        <title>Thalassotalea loyana LMG 22536T draft genome sequence.</title>
        <authorList>
            <person name="Sawabe T."/>
        </authorList>
    </citation>
    <scope>NUCLEOTIDE SEQUENCE [LARGE SCALE GENOMIC DNA]</scope>
    <source>
        <strain evidence="11 12">LMG 22536</strain>
    </source>
</reference>
<dbReference type="InterPro" id="IPR000101">
    <property type="entry name" value="GGT_peptidase"/>
</dbReference>
<dbReference type="InterPro" id="IPR043137">
    <property type="entry name" value="GGT_ssub_C"/>
</dbReference>
<dbReference type="EC" id="3.4.19.13" evidence="9"/>
<evidence type="ECO:0000256" key="4">
    <source>
        <dbReference type="ARBA" id="ARBA00022679"/>
    </source>
</evidence>
<evidence type="ECO:0000256" key="6">
    <source>
        <dbReference type="ARBA" id="ARBA00023145"/>
    </source>
</evidence>
<gene>
    <name evidence="11" type="primary">ggtA</name>
    <name evidence="11" type="ORF">tloyanaT_27400</name>
</gene>
<keyword evidence="10" id="KW-0732">Signal</keyword>
<dbReference type="EC" id="2.3.2.2" evidence="9"/>
<protein>
    <recommendedName>
        <fullName evidence="9">Glutathione hydrolase proenzyme</fullName>
        <ecNumber evidence="9">2.3.2.2</ecNumber>
        <ecNumber evidence="9">3.4.19.13</ecNumber>
    </recommendedName>
    <component>
        <recommendedName>
            <fullName evidence="9">Glutathione hydrolase large chain</fullName>
        </recommendedName>
    </component>
    <component>
        <recommendedName>
            <fullName evidence="9">Glutathione hydrolase small chain</fullName>
        </recommendedName>
    </component>
</protein>
<comment type="similarity">
    <text evidence="3 9">Belongs to the gamma-glutamyltransferase family.</text>
</comment>
<keyword evidence="7 9" id="KW-0012">Acyltransferase</keyword>
<dbReference type="Gene3D" id="1.10.246.130">
    <property type="match status" value="1"/>
</dbReference>
<dbReference type="PROSITE" id="PS00462">
    <property type="entry name" value="G_GLU_TRANSPEPTIDASE"/>
    <property type="match status" value="1"/>
</dbReference>
<comment type="pathway">
    <text evidence="9">Sulfur metabolism; glutathione metabolism.</text>
</comment>
<evidence type="ECO:0000256" key="5">
    <source>
        <dbReference type="ARBA" id="ARBA00022801"/>
    </source>
</evidence>
<keyword evidence="5 9" id="KW-0378">Hydrolase</keyword>
<evidence type="ECO:0000256" key="10">
    <source>
        <dbReference type="SAM" id="SignalP"/>
    </source>
</evidence>
<evidence type="ECO:0000256" key="2">
    <source>
        <dbReference type="ARBA" id="ARBA00001089"/>
    </source>
</evidence>
<dbReference type="NCBIfam" id="TIGR00066">
    <property type="entry name" value="g_glut_trans"/>
    <property type="match status" value="1"/>
</dbReference>
<comment type="catalytic activity">
    <reaction evidence="2 9">
        <text>glutathione + H2O = L-cysteinylglycine + L-glutamate</text>
        <dbReference type="Rhea" id="RHEA:28807"/>
        <dbReference type="ChEBI" id="CHEBI:15377"/>
        <dbReference type="ChEBI" id="CHEBI:29985"/>
        <dbReference type="ChEBI" id="CHEBI:57925"/>
        <dbReference type="ChEBI" id="CHEBI:61694"/>
        <dbReference type="EC" id="3.4.19.13"/>
    </reaction>
</comment>
<dbReference type="InterPro" id="IPR055262">
    <property type="entry name" value="GGT_CS"/>
</dbReference>
<dbReference type="PRINTS" id="PR01210">
    <property type="entry name" value="GGTRANSPTASE"/>
</dbReference>
<dbReference type="SUPFAM" id="SSF56235">
    <property type="entry name" value="N-terminal nucleophile aminohydrolases (Ntn hydrolases)"/>
    <property type="match status" value="1"/>
</dbReference>
<evidence type="ECO:0000313" key="11">
    <source>
        <dbReference type="EMBL" id="GLX86487.1"/>
    </source>
</evidence>
<organism evidence="11 12">
    <name type="scientific">Thalassotalea loyana</name>
    <dbReference type="NCBI Taxonomy" id="280483"/>
    <lineage>
        <taxon>Bacteria</taxon>
        <taxon>Pseudomonadati</taxon>
        <taxon>Pseudomonadota</taxon>
        <taxon>Gammaproteobacteria</taxon>
        <taxon>Alteromonadales</taxon>
        <taxon>Colwelliaceae</taxon>
        <taxon>Thalassotalea</taxon>
    </lineage>
</organism>
<evidence type="ECO:0000256" key="9">
    <source>
        <dbReference type="RuleBase" id="RU368036"/>
    </source>
</evidence>
<dbReference type="InterPro" id="IPR043138">
    <property type="entry name" value="GGT_lsub"/>
</dbReference>
<dbReference type="InterPro" id="IPR051792">
    <property type="entry name" value="GGT_bact"/>
</dbReference>
<dbReference type="EMBL" id="BSSV01000006">
    <property type="protein sequence ID" value="GLX86487.1"/>
    <property type="molecule type" value="Genomic_DNA"/>
</dbReference>
<comment type="catalytic activity">
    <reaction evidence="1 9">
        <text>an S-substituted glutathione + H2O = an S-substituted L-cysteinylglycine + L-glutamate</text>
        <dbReference type="Rhea" id="RHEA:59468"/>
        <dbReference type="ChEBI" id="CHEBI:15377"/>
        <dbReference type="ChEBI" id="CHEBI:29985"/>
        <dbReference type="ChEBI" id="CHEBI:90779"/>
        <dbReference type="ChEBI" id="CHEBI:143103"/>
        <dbReference type="EC" id="3.4.19.13"/>
    </reaction>
</comment>
<keyword evidence="12" id="KW-1185">Reference proteome</keyword>
<dbReference type="PANTHER" id="PTHR43199">
    <property type="entry name" value="GLUTATHIONE HYDROLASE"/>
    <property type="match status" value="1"/>
</dbReference>
<comment type="caution">
    <text evidence="11">The sequence shown here is derived from an EMBL/GenBank/DDBJ whole genome shotgun (WGS) entry which is preliminary data.</text>
</comment>
<feature type="signal peptide" evidence="10">
    <location>
        <begin position="1"/>
        <end position="31"/>
    </location>
</feature>
<evidence type="ECO:0000256" key="8">
    <source>
        <dbReference type="ARBA" id="ARBA00047417"/>
    </source>
</evidence>